<evidence type="ECO:0000313" key="2">
    <source>
        <dbReference type="Proteomes" id="UP000069001"/>
    </source>
</evidence>
<dbReference type="AlphaFoldDB" id="A0A103ZD37"/>
<name>A0A103ZD37_BURCE</name>
<comment type="caution">
    <text evidence="1">The sequence shown here is derived from an EMBL/GenBank/DDBJ whole genome shotgun (WGS) entry which is preliminary data.</text>
</comment>
<organism evidence="1 2">
    <name type="scientific">Burkholderia cepacia</name>
    <name type="common">Pseudomonas cepacia</name>
    <dbReference type="NCBI Taxonomy" id="292"/>
    <lineage>
        <taxon>Bacteria</taxon>
        <taxon>Pseudomonadati</taxon>
        <taxon>Pseudomonadota</taxon>
        <taxon>Betaproteobacteria</taxon>
        <taxon>Burkholderiales</taxon>
        <taxon>Burkholderiaceae</taxon>
        <taxon>Burkholderia</taxon>
        <taxon>Burkholderia cepacia complex</taxon>
    </lineage>
</organism>
<dbReference type="Proteomes" id="UP000069001">
    <property type="component" value="Unassembled WGS sequence"/>
</dbReference>
<reference evidence="1 2" key="1">
    <citation type="submission" date="2015-11" db="EMBL/GenBank/DDBJ databases">
        <title>Expanding the genomic diversity of Burkholderia species for the development of highly accurate diagnostics.</title>
        <authorList>
            <person name="Sahl J."/>
            <person name="Keim P."/>
            <person name="Wagner D."/>
        </authorList>
    </citation>
    <scope>NUCLEOTIDE SEQUENCE [LARGE SCALE GENOMIC DNA]</scope>
    <source>
        <strain evidence="1 2">MSMB1302</strain>
    </source>
</reference>
<protein>
    <submittedName>
        <fullName evidence="1">Uncharacterized protein</fullName>
    </submittedName>
</protein>
<sequence length="237" mass="26189">MTVGFQAFTDSGLYQIDGRTPNFQCTQSLSAVSQSTSLRVAYNDVNKPFDGTFWVATFSFTANTPLYAFATDGGVGATIWDHQASGNFHTVRIVTWQQTTVRFFVFDTTPPVGGNFGLQVFSETGALVADSSRPFYRVLDVLHIQYKPGYGWEVGGYPRPPQESRSYGRPVLVSCPFPCHSLISGDGTYRPSLTLFQTAGDTVTWYQQAWAGTTPNWSGFNETYHLHFLVIDGTGLI</sequence>
<proteinExistence type="predicted"/>
<evidence type="ECO:0000313" key="1">
    <source>
        <dbReference type="EMBL" id="KVK77743.1"/>
    </source>
</evidence>
<dbReference type="EMBL" id="LOYH01000082">
    <property type="protein sequence ID" value="KVK77743.1"/>
    <property type="molecule type" value="Genomic_DNA"/>
</dbReference>
<gene>
    <name evidence="1" type="ORF">WS90_21555</name>
</gene>
<accession>A0A103ZD37</accession>